<evidence type="ECO:0000259" key="1">
    <source>
        <dbReference type="Pfam" id="PF13358"/>
    </source>
</evidence>
<proteinExistence type="predicted"/>
<dbReference type="GO" id="GO:0003676">
    <property type="term" value="F:nucleic acid binding"/>
    <property type="evidence" value="ECO:0007669"/>
    <property type="project" value="InterPro"/>
</dbReference>
<organism evidence="2 3">
    <name type="scientific">Thermobifida halotolerans</name>
    <dbReference type="NCBI Taxonomy" id="483545"/>
    <lineage>
        <taxon>Bacteria</taxon>
        <taxon>Bacillati</taxon>
        <taxon>Actinomycetota</taxon>
        <taxon>Actinomycetes</taxon>
        <taxon>Streptosporangiales</taxon>
        <taxon>Nocardiopsidaceae</taxon>
        <taxon>Thermobifida</taxon>
    </lineage>
</organism>
<dbReference type="InterPro" id="IPR038717">
    <property type="entry name" value="Tc1-like_DDE_dom"/>
</dbReference>
<accession>A0AA97M1S8</accession>
<dbReference type="KEGG" id="thao:NI17_010155"/>
<name>A0AA97M1S8_9ACTN</name>
<evidence type="ECO:0000313" key="3">
    <source>
        <dbReference type="Proteomes" id="UP000265719"/>
    </source>
</evidence>
<keyword evidence="3" id="KW-1185">Reference proteome</keyword>
<feature type="domain" description="Tc1-like transposase DDE" evidence="1">
    <location>
        <begin position="11"/>
        <end position="113"/>
    </location>
</feature>
<dbReference type="EMBL" id="CP063196">
    <property type="protein sequence ID" value="UOE22249.1"/>
    <property type="molecule type" value="Genomic_DNA"/>
</dbReference>
<evidence type="ECO:0000313" key="2">
    <source>
        <dbReference type="EMBL" id="UOE22249.1"/>
    </source>
</evidence>
<gene>
    <name evidence="2" type="ORF">NI17_010155</name>
</gene>
<dbReference type="Proteomes" id="UP000265719">
    <property type="component" value="Chromosome"/>
</dbReference>
<dbReference type="AlphaFoldDB" id="A0AA97M1S8"/>
<reference evidence="2" key="1">
    <citation type="submission" date="2020-10" db="EMBL/GenBank/DDBJ databases">
        <title>De novo genome project of the cellulose decomposer Thermobifida halotolerans type strain.</title>
        <authorList>
            <person name="Nagy I."/>
            <person name="Horvath B."/>
            <person name="Kukolya J."/>
            <person name="Nagy I."/>
            <person name="Orsini M."/>
        </authorList>
    </citation>
    <scope>NUCLEOTIDE SEQUENCE</scope>
    <source>
        <strain evidence="2">DSM 44931</strain>
    </source>
</reference>
<sequence length="152" mass="17111">MLHVVKGRPATMSMAAVCCYHRGHGSRTLFCTCPGWYHDRDLVVFLDRDHQVLDAPVILVGDRLAAHRSRWTRAAIEAREWLEVEYLPSHTPEPNPVENVWSPLKDTALANLAALSFAELGSAVRSGLRRLRYRPDLVDGFLAHTELQLGTK</sequence>
<dbReference type="InterPro" id="IPR036397">
    <property type="entry name" value="RNaseH_sf"/>
</dbReference>
<dbReference type="Pfam" id="PF13358">
    <property type="entry name" value="DDE_3"/>
    <property type="match status" value="1"/>
</dbReference>
<dbReference type="Gene3D" id="3.30.420.10">
    <property type="entry name" value="Ribonuclease H-like superfamily/Ribonuclease H"/>
    <property type="match status" value="1"/>
</dbReference>
<protein>
    <submittedName>
        <fullName evidence="2">Transposase</fullName>
    </submittedName>
</protein>